<organism evidence="2 3">
    <name type="scientific">Cryobacterium psychrotolerans</name>
    <dbReference type="NCBI Taxonomy" id="386301"/>
    <lineage>
        <taxon>Bacteria</taxon>
        <taxon>Bacillati</taxon>
        <taxon>Actinomycetota</taxon>
        <taxon>Actinomycetes</taxon>
        <taxon>Micrococcales</taxon>
        <taxon>Microbacteriaceae</taxon>
        <taxon>Cryobacterium</taxon>
    </lineage>
</organism>
<sequence>MMRRPAARRHVAILTMAILGLGLIPTAPAALAAAPAAPPAAEDSLTTLAGDDTVSPTDFLGAAPVARRGAPSDIPVAGYSQGAHTVDVAVVTPSDSNPPAPLLADAGVRDLVAKTGAYWKAQSNKQVLSLTPNAAIRRYASDYSCNDDPGWLWDEAAKLFGRDGEYYVAAQGHHLLVLVPEGCGGAGVGTIGSFDAAVSTANGGAMWAQLTGPTTLDIVAHEFGHNLGLEHSNTHVCPDPSVIEGIYSKADNTYSDGCSDEEYGDFYDVMSSANSMNWDGTLYTNTRPTALNVTQKERLGALVTGEVQGITLPAGTAIQDTRTTLASTGAASGRRALKATDPLTGQVYYIDFRGGGGADAGSLYETGYMNFLGVDNGVRVLTRRADQTSVVLLNPAPELDAVSSKLYLKPGQSLATRSGGLRVSVQSIAGGLASVTVTLSTPVARLWGADRFSASADISKKNFPVGVEVAYIASGRNFPDALSGAPVAAGKAAPILLVEAGSIPSSIATELARLKPGRIVVLGGSGSVSSAVATKLTSYTAGTVTRLWGADRFSASAAISRANFAVGRPVVYIASGRNFPDALSGAPVAAGKGAPILLVEPGSIPSSIAKELARLKPGKIVVLGGPGSVSGAVATTLKKYTAGTVTRLYGPDRFSASAAISRANFAPGGTVVYIANGRNFPDALSGAPVAAGKRAPILLVEAGSIPASIATELDRLNPASIVVLGGPGSVSNAVAARLSGYVG</sequence>
<dbReference type="InterPro" id="IPR007253">
    <property type="entry name" value="Cell_wall-bd_2"/>
</dbReference>
<dbReference type="Proteomes" id="UP000198701">
    <property type="component" value="Unassembled WGS sequence"/>
</dbReference>
<gene>
    <name evidence="2" type="ORF">SAMN05216282_107100</name>
</gene>
<dbReference type="GO" id="GO:0008237">
    <property type="term" value="F:metallopeptidase activity"/>
    <property type="evidence" value="ECO:0007669"/>
    <property type="project" value="InterPro"/>
</dbReference>
<reference evidence="2 3" key="1">
    <citation type="submission" date="2016-10" db="EMBL/GenBank/DDBJ databases">
        <authorList>
            <person name="de Groot N.N."/>
        </authorList>
    </citation>
    <scope>NUCLEOTIDE SEQUENCE [LARGE SCALE GENOMIC DNA]</scope>
    <source>
        <strain evidence="2 3">CGMCC 1.5382</strain>
    </source>
</reference>
<dbReference type="Gene3D" id="3.40.390.10">
    <property type="entry name" value="Collagenase (Catalytic Domain)"/>
    <property type="match status" value="1"/>
</dbReference>
<dbReference type="Pfam" id="PF13582">
    <property type="entry name" value="Reprolysin_3"/>
    <property type="match status" value="1"/>
</dbReference>
<dbReference type="PANTHER" id="PTHR30032:SF8">
    <property type="entry name" value="GERMINATION-SPECIFIC N-ACETYLMURAMOYL-L-ALANINE AMIDASE"/>
    <property type="match status" value="1"/>
</dbReference>
<dbReference type="InterPro" id="IPR051922">
    <property type="entry name" value="Bact_Sporulation_Assoc"/>
</dbReference>
<evidence type="ECO:0000313" key="2">
    <source>
        <dbReference type="EMBL" id="SDK52605.1"/>
    </source>
</evidence>
<dbReference type="Pfam" id="PF04122">
    <property type="entry name" value="CW_binding_2"/>
    <property type="match status" value="3"/>
</dbReference>
<keyword evidence="1" id="KW-0732">Signal</keyword>
<dbReference type="OrthoDB" id="1099523at2"/>
<dbReference type="SUPFAM" id="SSF55486">
    <property type="entry name" value="Metalloproteases ('zincins'), catalytic domain"/>
    <property type="match status" value="1"/>
</dbReference>
<dbReference type="STRING" id="386301.SAMN05216282_107100"/>
<dbReference type="InterPro" id="IPR024079">
    <property type="entry name" value="MetalloPept_cat_dom_sf"/>
</dbReference>
<evidence type="ECO:0000313" key="3">
    <source>
        <dbReference type="Proteomes" id="UP000198701"/>
    </source>
</evidence>
<protein>
    <submittedName>
        <fullName evidence="2">Putative cell wall-binding protein</fullName>
    </submittedName>
</protein>
<evidence type="ECO:0000256" key="1">
    <source>
        <dbReference type="SAM" id="SignalP"/>
    </source>
</evidence>
<proteinExistence type="predicted"/>
<dbReference type="RefSeq" id="WP_092323153.1">
    <property type="nucleotide sequence ID" value="NZ_FNFU01000007.1"/>
</dbReference>
<keyword evidence="3" id="KW-1185">Reference proteome</keyword>
<accession>A0A1G9CMB4</accession>
<dbReference type="PANTHER" id="PTHR30032">
    <property type="entry name" value="N-ACETYLMURAMOYL-L-ALANINE AMIDASE-RELATED"/>
    <property type="match status" value="1"/>
</dbReference>
<name>A0A1G9CMB4_9MICO</name>
<feature type="signal peptide" evidence="1">
    <location>
        <begin position="1"/>
        <end position="32"/>
    </location>
</feature>
<dbReference type="AlphaFoldDB" id="A0A1G9CMB4"/>
<dbReference type="EMBL" id="FNFU01000007">
    <property type="protein sequence ID" value="SDK52605.1"/>
    <property type="molecule type" value="Genomic_DNA"/>
</dbReference>
<feature type="chain" id="PRO_5041164602" evidence="1">
    <location>
        <begin position="33"/>
        <end position="743"/>
    </location>
</feature>